<dbReference type="AlphaFoldDB" id="A0A5B6VY74"/>
<proteinExistence type="predicted"/>
<reference evidence="1" key="1">
    <citation type="submission" date="2019-08" db="EMBL/GenBank/DDBJ databases">
        <authorList>
            <person name="Liu F."/>
        </authorList>
    </citation>
    <scope>NUCLEOTIDE SEQUENCE [LARGE SCALE GENOMIC DNA]</scope>
    <source>
        <strain evidence="1">PA1801</strain>
        <tissue evidence="1">Leaf</tissue>
    </source>
</reference>
<evidence type="ECO:0000313" key="2">
    <source>
        <dbReference type="Proteomes" id="UP000325315"/>
    </source>
</evidence>
<accession>A0A5B6VY74</accession>
<protein>
    <submittedName>
        <fullName evidence="1">Retrotransposon gag domain-containing 1</fullName>
    </submittedName>
</protein>
<comment type="caution">
    <text evidence="1">The sequence shown here is derived from an EMBL/GenBank/DDBJ whole genome shotgun (WGS) entry which is preliminary data.</text>
</comment>
<organism evidence="1 2">
    <name type="scientific">Gossypium australe</name>
    <dbReference type="NCBI Taxonomy" id="47621"/>
    <lineage>
        <taxon>Eukaryota</taxon>
        <taxon>Viridiplantae</taxon>
        <taxon>Streptophyta</taxon>
        <taxon>Embryophyta</taxon>
        <taxon>Tracheophyta</taxon>
        <taxon>Spermatophyta</taxon>
        <taxon>Magnoliopsida</taxon>
        <taxon>eudicotyledons</taxon>
        <taxon>Gunneridae</taxon>
        <taxon>Pentapetalae</taxon>
        <taxon>rosids</taxon>
        <taxon>malvids</taxon>
        <taxon>Malvales</taxon>
        <taxon>Malvaceae</taxon>
        <taxon>Malvoideae</taxon>
        <taxon>Gossypium</taxon>
    </lineage>
</organism>
<dbReference type="Proteomes" id="UP000325315">
    <property type="component" value="Unassembled WGS sequence"/>
</dbReference>
<dbReference type="OrthoDB" id="2272416at2759"/>
<gene>
    <name evidence="1" type="ORF">EPI10_024264</name>
</gene>
<sequence length="70" mass="8541">MSSNDRINWDLFKIEFRKKYEFVQLNKYAHNIVSNKEEMCIRFEDGLNDDIRMSMAALKFWEFVELSKRA</sequence>
<name>A0A5B6VY74_9ROSI</name>
<keyword evidence="2" id="KW-1185">Reference proteome</keyword>
<evidence type="ECO:0000313" key="1">
    <source>
        <dbReference type="EMBL" id="KAA3473925.1"/>
    </source>
</evidence>
<dbReference type="EMBL" id="SMMG02000005">
    <property type="protein sequence ID" value="KAA3473925.1"/>
    <property type="molecule type" value="Genomic_DNA"/>
</dbReference>